<protein>
    <submittedName>
        <fullName evidence="3">Uncharacterized protein</fullName>
    </submittedName>
</protein>
<reference evidence="3" key="1">
    <citation type="submission" date="2022-10" db="EMBL/GenBank/DDBJ databases">
        <authorList>
            <person name="Hyden B.L."/>
            <person name="Feng K."/>
            <person name="Yates T."/>
            <person name="Jawdy S."/>
            <person name="Smart L.B."/>
            <person name="Muchero W."/>
        </authorList>
    </citation>
    <scope>NUCLEOTIDE SEQUENCE</scope>
    <source>
        <tissue evidence="3">Shoot tip</tissue>
    </source>
</reference>
<dbReference type="PANTHER" id="PTHR34572">
    <property type="entry name" value="GOLGIN FAMILY A PROTEIN"/>
    <property type="match status" value="1"/>
</dbReference>
<keyword evidence="2" id="KW-0812">Transmembrane</keyword>
<keyword evidence="2" id="KW-0472">Membrane</keyword>
<gene>
    <name evidence="3" type="ORF">OIU77_022122</name>
</gene>
<keyword evidence="2" id="KW-1133">Transmembrane helix</keyword>
<sequence>MVGSINTVAWINLDLIIRIRTRDLFSFVRFFDGMLLLVTLIEIFCTFLKAEKEHGDRLVEIYRERELGTVEVADNAYQKLVDLIERQKKETEEQEEASEKIDDESKPSDTDPHAAEPVSKSDSADEKPDINDVPMEESQDGNQVVRQDLNESTLDLSLGLVS</sequence>
<reference evidence="3" key="2">
    <citation type="journal article" date="2023" name="Int. J. Mol. Sci.">
        <title>De Novo Assembly and Annotation of 11 Diverse Shrub Willow (Salix) Genomes Reveals Novel Gene Organization in Sex-Linked Regions.</title>
        <authorList>
            <person name="Hyden B."/>
            <person name="Feng K."/>
            <person name="Yates T.B."/>
            <person name="Jawdy S."/>
            <person name="Cereghino C."/>
            <person name="Smart L.B."/>
            <person name="Muchero W."/>
        </authorList>
    </citation>
    <scope>NUCLEOTIDE SEQUENCE</scope>
    <source>
        <tissue evidence="3">Shoot tip</tissue>
    </source>
</reference>
<feature type="transmembrane region" description="Helical" evidence="2">
    <location>
        <begin position="27"/>
        <end position="48"/>
    </location>
</feature>
<feature type="compositionally biased region" description="Polar residues" evidence="1">
    <location>
        <begin position="140"/>
        <end position="155"/>
    </location>
</feature>
<evidence type="ECO:0000256" key="2">
    <source>
        <dbReference type="SAM" id="Phobius"/>
    </source>
</evidence>
<comment type="caution">
    <text evidence="3">The sequence shown here is derived from an EMBL/GenBank/DDBJ whole genome shotgun (WGS) entry which is preliminary data.</text>
</comment>
<dbReference type="EMBL" id="JAPFFI010000004">
    <property type="protein sequence ID" value="KAJ6397221.1"/>
    <property type="molecule type" value="Genomic_DNA"/>
</dbReference>
<evidence type="ECO:0000256" key="1">
    <source>
        <dbReference type="SAM" id="MobiDB-lite"/>
    </source>
</evidence>
<organism evidence="3 4">
    <name type="scientific">Salix suchowensis</name>
    <dbReference type="NCBI Taxonomy" id="1278906"/>
    <lineage>
        <taxon>Eukaryota</taxon>
        <taxon>Viridiplantae</taxon>
        <taxon>Streptophyta</taxon>
        <taxon>Embryophyta</taxon>
        <taxon>Tracheophyta</taxon>
        <taxon>Spermatophyta</taxon>
        <taxon>Magnoliopsida</taxon>
        <taxon>eudicotyledons</taxon>
        <taxon>Gunneridae</taxon>
        <taxon>Pentapetalae</taxon>
        <taxon>rosids</taxon>
        <taxon>fabids</taxon>
        <taxon>Malpighiales</taxon>
        <taxon>Salicaceae</taxon>
        <taxon>Saliceae</taxon>
        <taxon>Salix</taxon>
    </lineage>
</organism>
<evidence type="ECO:0000313" key="4">
    <source>
        <dbReference type="Proteomes" id="UP001141253"/>
    </source>
</evidence>
<dbReference type="PANTHER" id="PTHR34572:SF1">
    <property type="entry name" value="GOLGIN FAMILY A PROTEIN"/>
    <property type="match status" value="1"/>
</dbReference>
<dbReference type="Proteomes" id="UP001141253">
    <property type="component" value="Chromosome 4"/>
</dbReference>
<proteinExistence type="predicted"/>
<feature type="region of interest" description="Disordered" evidence="1">
    <location>
        <begin position="88"/>
        <end position="162"/>
    </location>
</feature>
<keyword evidence="4" id="KW-1185">Reference proteome</keyword>
<accession>A0ABQ9CCB5</accession>
<name>A0ABQ9CCB5_9ROSI</name>
<feature type="compositionally biased region" description="Basic and acidic residues" evidence="1">
    <location>
        <begin position="88"/>
        <end position="114"/>
    </location>
</feature>
<evidence type="ECO:0000313" key="3">
    <source>
        <dbReference type="EMBL" id="KAJ6397221.1"/>
    </source>
</evidence>